<comment type="caution">
    <text evidence="9">The sequence shown here is derived from an EMBL/GenBank/DDBJ whole genome shotgun (WGS) entry which is preliminary data.</text>
</comment>
<evidence type="ECO:0000256" key="2">
    <source>
        <dbReference type="ARBA" id="ARBA00022617"/>
    </source>
</evidence>
<dbReference type="PANTHER" id="PTHR33751:SF9">
    <property type="entry name" value="CYTOCHROME C4"/>
    <property type="match status" value="1"/>
</dbReference>
<evidence type="ECO:0000259" key="8">
    <source>
        <dbReference type="PROSITE" id="PS51007"/>
    </source>
</evidence>
<evidence type="ECO:0000256" key="1">
    <source>
        <dbReference type="ARBA" id="ARBA00022448"/>
    </source>
</evidence>
<evidence type="ECO:0000256" key="3">
    <source>
        <dbReference type="ARBA" id="ARBA00022723"/>
    </source>
</evidence>
<dbReference type="PANTHER" id="PTHR33751">
    <property type="entry name" value="CBB3-TYPE CYTOCHROME C OXIDASE SUBUNIT FIXP"/>
    <property type="match status" value="1"/>
</dbReference>
<keyword evidence="2 6" id="KW-0349">Heme</keyword>
<protein>
    <submittedName>
        <fullName evidence="9">Cytochrome C-555</fullName>
    </submittedName>
</protein>
<feature type="domain" description="Cytochrome c" evidence="8">
    <location>
        <begin position="12"/>
        <end position="102"/>
    </location>
</feature>
<keyword evidence="3 6" id="KW-0479">Metal-binding</keyword>
<dbReference type="AlphaFoldDB" id="A0A2W4RGS4"/>
<keyword evidence="5 6" id="KW-0408">Iron</keyword>
<keyword evidence="4" id="KW-0249">Electron transport</keyword>
<dbReference type="GO" id="GO:0009055">
    <property type="term" value="F:electron transfer activity"/>
    <property type="evidence" value="ECO:0007669"/>
    <property type="project" value="InterPro"/>
</dbReference>
<dbReference type="GO" id="GO:0046872">
    <property type="term" value="F:metal ion binding"/>
    <property type="evidence" value="ECO:0007669"/>
    <property type="project" value="UniProtKB-KW"/>
</dbReference>
<proteinExistence type="predicted"/>
<evidence type="ECO:0000256" key="4">
    <source>
        <dbReference type="ARBA" id="ARBA00022982"/>
    </source>
</evidence>
<dbReference type="Pfam" id="PF00034">
    <property type="entry name" value="Cytochrom_C"/>
    <property type="match status" value="1"/>
</dbReference>
<evidence type="ECO:0000256" key="6">
    <source>
        <dbReference type="PROSITE-ProRule" id="PRU00433"/>
    </source>
</evidence>
<feature type="signal peptide" evidence="7">
    <location>
        <begin position="1"/>
        <end position="22"/>
    </location>
</feature>
<evidence type="ECO:0000313" key="9">
    <source>
        <dbReference type="EMBL" id="PZN80999.1"/>
    </source>
</evidence>
<dbReference type="Proteomes" id="UP000249396">
    <property type="component" value="Unassembled WGS sequence"/>
</dbReference>
<dbReference type="SUPFAM" id="SSF46626">
    <property type="entry name" value="Cytochrome c"/>
    <property type="match status" value="1"/>
</dbReference>
<dbReference type="GO" id="GO:0020037">
    <property type="term" value="F:heme binding"/>
    <property type="evidence" value="ECO:0007669"/>
    <property type="project" value="InterPro"/>
</dbReference>
<accession>A0A2W4RGS4</accession>
<gene>
    <name evidence="9" type="ORF">DM484_09290</name>
</gene>
<dbReference type="Gene3D" id="1.10.760.10">
    <property type="entry name" value="Cytochrome c-like domain"/>
    <property type="match status" value="1"/>
</dbReference>
<evidence type="ECO:0000256" key="7">
    <source>
        <dbReference type="SAM" id="SignalP"/>
    </source>
</evidence>
<dbReference type="InterPro" id="IPR050597">
    <property type="entry name" value="Cytochrome_c_Oxidase_Subunit"/>
</dbReference>
<evidence type="ECO:0000313" key="10">
    <source>
        <dbReference type="Proteomes" id="UP000249396"/>
    </source>
</evidence>
<dbReference type="InterPro" id="IPR036909">
    <property type="entry name" value="Cyt_c-like_dom_sf"/>
</dbReference>
<sequence>MYAKITGFTLLATLLFGNAAFAANPEAAKPTATGVCASCHGPKGISAAGMFPNLAGQKADYLSAQLKAFRGKTRVNPMMSPMAANLKDDEIENLAAYFASLKACE</sequence>
<keyword evidence="1" id="KW-0813">Transport</keyword>
<feature type="chain" id="PRO_5016136873" evidence="7">
    <location>
        <begin position="23"/>
        <end position="105"/>
    </location>
</feature>
<reference evidence="9 10" key="1">
    <citation type="journal article" date="2018" name="Aquat. Microb. Ecol.">
        <title>Gammaproteobacterial methanotrophs dominate.</title>
        <authorList>
            <person name="Rissanen A.J."/>
            <person name="Saarenheimo J."/>
            <person name="Tiirola M."/>
            <person name="Peura S."/>
            <person name="Aalto S.L."/>
            <person name="Karvinen A."/>
            <person name="Nykanen H."/>
        </authorList>
    </citation>
    <scope>NUCLEOTIDE SEQUENCE [LARGE SCALE GENOMIC DNA]</scope>
    <source>
        <strain evidence="9">AMbin10</strain>
    </source>
</reference>
<keyword evidence="7" id="KW-0732">Signal</keyword>
<dbReference type="PROSITE" id="PS51007">
    <property type="entry name" value="CYTC"/>
    <property type="match status" value="1"/>
</dbReference>
<dbReference type="EMBL" id="QJPH01000276">
    <property type="protein sequence ID" value="PZN80999.1"/>
    <property type="molecule type" value="Genomic_DNA"/>
</dbReference>
<evidence type="ECO:0000256" key="5">
    <source>
        <dbReference type="ARBA" id="ARBA00023004"/>
    </source>
</evidence>
<organism evidence="9 10">
    <name type="scientific">Candidatus Methylumidiphilus alinenensis</name>
    <dbReference type="NCBI Taxonomy" id="2202197"/>
    <lineage>
        <taxon>Bacteria</taxon>
        <taxon>Pseudomonadati</taxon>
        <taxon>Pseudomonadota</taxon>
        <taxon>Gammaproteobacteria</taxon>
        <taxon>Methylococcales</taxon>
        <taxon>Candidatus Methylumidiphilus</taxon>
    </lineage>
</organism>
<dbReference type="InterPro" id="IPR009056">
    <property type="entry name" value="Cyt_c-like_dom"/>
</dbReference>
<name>A0A2W4RGS4_9GAMM</name>